<evidence type="ECO:0000256" key="10">
    <source>
        <dbReference type="ARBA" id="ARBA00022756"/>
    </source>
</evidence>
<comment type="pathway">
    <text evidence="1 14">Cofactor biosynthesis; biotin biosynthesis; biotin from 7,8-diaminononanoate: step 2/2.</text>
</comment>
<keyword evidence="6 14" id="KW-0808">Transferase</keyword>
<dbReference type="Pfam" id="PF06968">
    <property type="entry name" value="BATS"/>
    <property type="match status" value="1"/>
</dbReference>
<evidence type="ECO:0000256" key="9">
    <source>
        <dbReference type="ARBA" id="ARBA00022723"/>
    </source>
</evidence>
<dbReference type="SFLD" id="SFLDG01060">
    <property type="entry name" value="BATS_domain_containing"/>
    <property type="match status" value="1"/>
</dbReference>
<evidence type="ECO:0000256" key="2">
    <source>
        <dbReference type="ARBA" id="ARBA00010765"/>
    </source>
</evidence>
<keyword evidence="7 14" id="KW-0949">S-adenosyl-L-methionine</keyword>
<dbReference type="HAMAP" id="MF_01694">
    <property type="entry name" value="BioB"/>
    <property type="match status" value="1"/>
</dbReference>
<feature type="binding site" evidence="14 15">
    <location>
        <position position="202"/>
    </location>
    <ligand>
        <name>[2Fe-2S] cluster</name>
        <dbReference type="ChEBI" id="CHEBI:190135"/>
    </ligand>
</feature>
<dbReference type="InterPro" id="IPR006638">
    <property type="entry name" value="Elp3/MiaA/NifB-like_rSAM"/>
</dbReference>
<gene>
    <name evidence="14 17" type="primary">bioB</name>
    <name evidence="17" type="ORF">GMST_22460</name>
</gene>
<comment type="cofactor">
    <cofactor evidence="15">
        <name>[2Fe-2S] cluster</name>
        <dbReference type="ChEBI" id="CHEBI:190135"/>
    </cofactor>
    <text evidence="15">Binds 1 [2Fe-2S] cluster. The cluster is coordinated with 3 cysteines and 1 arginine.</text>
</comment>
<comment type="cofactor">
    <cofactor evidence="14 15">
        <name>[4Fe-4S] cluster</name>
        <dbReference type="ChEBI" id="CHEBI:49883"/>
    </cofactor>
    <text evidence="14 15">Binds 1 [4Fe-4S] cluster. The cluster is coordinated with 3 cysteines and an exchangeable S-adenosyl-L-methionine.</text>
</comment>
<dbReference type="PANTHER" id="PTHR22976:SF2">
    <property type="entry name" value="BIOTIN SYNTHASE, MITOCHONDRIAL"/>
    <property type="match status" value="1"/>
</dbReference>
<dbReference type="PIRSF" id="PIRSF001619">
    <property type="entry name" value="Biotin_synth"/>
    <property type="match status" value="1"/>
</dbReference>
<name>A0A6V8MIU5_9BACT</name>
<dbReference type="GO" id="GO:0051537">
    <property type="term" value="F:2 iron, 2 sulfur cluster binding"/>
    <property type="evidence" value="ECO:0007669"/>
    <property type="project" value="UniProtKB-KW"/>
</dbReference>
<comment type="similarity">
    <text evidence="2 14">Belongs to the radical SAM superfamily. Biotin synthase family.</text>
</comment>
<keyword evidence="5 14" id="KW-0004">4Fe-4S</keyword>
<reference evidence="18" key="1">
    <citation type="submission" date="2020-06" db="EMBL/GenBank/DDBJ databases">
        <title>Draft genomic sequence of Geomonas sp. Red330.</title>
        <authorList>
            <person name="Itoh H."/>
            <person name="Zhenxing X."/>
            <person name="Ushijima N."/>
            <person name="Masuda Y."/>
            <person name="Shiratori Y."/>
            <person name="Senoo K."/>
        </authorList>
    </citation>
    <scope>NUCLEOTIDE SEQUENCE [LARGE SCALE GENOMIC DNA]</scope>
    <source>
        <strain evidence="18">Red330</strain>
    </source>
</reference>
<dbReference type="EC" id="2.8.1.6" evidence="4 14"/>
<evidence type="ECO:0000256" key="12">
    <source>
        <dbReference type="ARBA" id="ARBA00023014"/>
    </source>
</evidence>
<keyword evidence="11 14" id="KW-0408">Iron</keyword>
<evidence type="ECO:0000256" key="13">
    <source>
        <dbReference type="ARBA" id="ARBA00051157"/>
    </source>
</evidence>
<keyword evidence="9 14" id="KW-0479">Metal-binding</keyword>
<dbReference type="CDD" id="cd01335">
    <property type="entry name" value="Radical_SAM"/>
    <property type="match status" value="1"/>
</dbReference>
<evidence type="ECO:0000313" key="17">
    <source>
        <dbReference type="EMBL" id="GFO59921.1"/>
    </source>
</evidence>
<dbReference type="SMART" id="SM00876">
    <property type="entry name" value="BATS"/>
    <property type="match status" value="1"/>
</dbReference>
<keyword evidence="18" id="KW-1185">Reference proteome</keyword>
<comment type="cofactor">
    <cofactor evidence="14">
        <name>[2Fe-2S] cluster</name>
        <dbReference type="ChEBI" id="CHEBI:190135"/>
    </cofactor>
    <text evidence="14">Binds 1 [2Fe-2S] cluster. The cluster is coordinated with 3 cysteines and 1 arginine.</text>
</comment>
<dbReference type="AlphaFoldDB" id="A0A6V8MIU5"/>
<evidence type="ECO:0000256" key="15">
    <source>
        <dbReference type="PIRSR" id="PIRSR001619-1"/>
    </source>
</evidence>
<evidence type="ECO:0000256" key="4">
    <source>
        <dbReference type="ARBA" id="ARBA00012236"/>
    </source>
</evidence>
<evidence type="ECO:0000256" key="1">
    <source>
        <dbReference type="ARBA" id="ARBA00004942"/>
    </source>
</evidence>
<feature type="binding site" evidence="14 15">
    <location>
        <position position="73"/>
    </location>
    <ligand>
        <name>[4Fe-4S] cluster</name>
        <dbReference type="ChEBI" id="CHEBI:49883"/>
        <note>4Fe-4S-S-AdoMet</note>
    </ligand>
</feature>
<evidence type="ECO:0000256" key="11">
    <source>
        <dbReference type="ARBA" id="ARBA00023004"/>
    </source>
</evidence>
<dbReference type="NCBIfam" id="TIGR00433">
    <property type="entry name" value="bioB"/>
    <property type="match status" value="1"/>
</dbReference>
<dbReference type="Gene3D" id="3.20.20.70">
    <property type="entry name" value="Aldolase class I"/>
    <property type="match status" value="1"/>
</dbReference>
<keyword evidence="10 14" id="KW-0093">Biotin biosynthesis</keyword>
<dbReference type="Pfam" id="PF04055">
    <property type="entry name" value="Radical_SAM"/>
    <property type="match status" value="1"/>
</dbReference>
<evidence type="ECO:0000256" key="7">
    <source>
        <dbReference type="ARBA" id="ARBA00022691"/>
    </source>
</evidence>
<dbReference type="PROSITE" id="PS51918">
    <property type="entry name" value="RADICAL_SAM"/>
    <property type="match status" value="1"/>
</dbReference>
<evidence type="ECO:0000256" key="8">
    <source>
        <dbReference type="ARBA" id="ARBA00022714"/>
    </source>
</evidence>
<keyword evidence="12 14" id="KW-0411">Iron-sulfur</keyword>
<dbReference type="Proteomes" id="UP000556026">
    <property type="component" value="Unassembled WGS sequence"/>
</dbReference>
<evidence type="ECO:0000313" key="18">
    <source>
        <dbReference type="Proteomes" id="UP000556026"/>
    </source>
</evidence>
<dbReference type="GO" id="GO:0051539">
    <property type="term" value="F:4 iron, 4 sulfur cluster binding"/>
    <property type="evidence" value="ECO:0007669"/>
    <property type="project" value="UniProtKB-KW"/>
</dbReference>
<dbReference type="InterPro" id="IPR013785">
    <property type="entry name" value="Aldolase_TIM"/>
</dbReference>
<feature type="binding site" evidence="14 15">
    <location>
        <position position="66"/>
    </location>
    <ligand>
        <name>[4Fe-4S] cluster</name>
        <dbReference type="ChEBI" id="CHEBI:49883"/>
        <note>4Fe-4S-S-AdoMet</note>
    </ligand>
</feature>
<dbReference type="GO" id="GO:0005506">
    <property type="term" value="F:iron ion binding"/>
    <property type="evidence" value="ECO:0007669"/>
    <property type="project" value="UniProtKB-UniRule"/>
</dbReference>
<dbReference type="GO" id="GO:0004076">
    <property type="term" value="F:biotin synthase activity"/>
    <property type="evidence" value="ECO:0007669"/>
    <property type="project" value="UniProtKB-UniRule"/>
</dbReference>
<evidence type="ECO:0000256" key="14">
    <source>
        <dbReference type="HAMAP-Rule" id="MF_01694"/>
    </source>
</evidence>
<dbReference type="SMART" id="SM00729">
    <property type="entry name" value="Elp3"/>
    <property type="match status" value="1"/>
</dbReference>
<dbReference type="SFLD" id="SFLDG01278">
    <property type="entry name" value="biotin_synthase_like"/>
    <property type="match status" value="1"/>
</dbReference>
<dbReference type="InterPro" id="IPR024177">
    <property type="entry name" value="Biotin_synthase"/>
</dbReference>
<comment type="subunit">
    <text evidence="3 14">Homodimer.</text>
</comment>
<dbReference type="InterPro" id="IPR002684">
    <property type="entry name" value="Biotin_synth/BioAB"/>
</dbReference>
<evidence type="ECO:0000256" key="3">
    <source>
        <dbReference type="ARBA" id="ARBA00011738"/>
    </source>
</evidence>
<accession>A0A6V8MIU5</accession>
<comment type="function">
    <text evidence="14">Catalyzes the conversion of dethiobiotin (DTB) to biotin by the insertion of a sulfur atom into dethiobiotin via a radical-based mechanism.</text>
</comment>
<evidence type="ECO:0000256" key="5">
    <source>
        <dbReference type="ARBA" id="ARBA00022485"/>
    </source>
</evidence>
<dbReference type="RefSeq" id="WP_183354749.1">
    <property type="nucleotide sequence ID" value="NZ_BLXX01000006.1"/>
</dbReference>
<dbReference type="GO" id="GO:0009102">
    <property type="term" value="P:biotin biosynthetic process"/>
    <property type="evidence" value="ECO:0007669"/>
    <property type="project" value="UniProtKB-UniRule"/>
</dbReference>
<dbReference type="InterPro" id="IPR058240">
    <property type="entry name" value="rSAM_sf"/>
</dbReference>
<dbReference type="InterPro" id="IPR010722">
    <property type="entry name" value="BATS_dom"/>
</dbReference>
<protein>
    <recommendedName>
        <fullName evidence="4 14">Biotin synthase</fullName>
        <ecNumber evidence="4 14">2.8.1.6</ecNumber>
    </recommendedName>
</protein>
<dbReference type="InterPro" id="IPR007197">
    <property type="entry name" value="rSAM"/>
</dbReference>
<feature type="domain" description="Radical SAM core" evidence="16">
    <location>
        <begin position="48"/>
        <end position="277"/>
    </location>
</feature>
<dbReference type="EMBL" id="BLXX01000006">
    <property type="protein sequence ID" value="GFO59921.1"/>
    <property type="molecule type" value="Genomic_DNA"/>
</dbReference>
<comment type="caution">
    <text evidence="17">The sequence shown here is derived from an EMBL/GenBank/DDBJ whole genome shotgun (WGS) entry which is preliminary data.</text>
</comment>
<sequence length="328" mass="35863">MEKLINEIVGRTLSGGSITPEEAVQLSQAEGSQVFDLYRGATRIKEQFVGNKVHLCSIINAKSGRCAENCAFCAQSAHHRTDAPVYPLVEEEQMVECARQAEASGSACFGIITSGTTVNGLELERILAALRRIRQETGIFPSCSLGIIDYDTAVKLRDAGMDTYHHNLETAESFFPNICTTHPYNDDVETVRAVKKAGVKVCSGGIFGLGESAAQRVEMAFTLKELDVDSVPLNFLNPIEGTRLEGANNITAQECLKTIALYRFILPDKRITVCGGREKNLRDLQSWIFFAGANGTMIGNYLTTLGRNVAVDLKMFEDLGLETELCAH</sequence>
<dbReference type="FunFam" id="3.20.20.70:FF:000026">
    <property type="entry name" value="Biotin synthase"/>
    <property type="match status" value="1"/>
</dbReference>
<keyword evidence="8 14" id="KW-0001">2Fe-2S</keyword>
<organism evidence="17 18">
    <name type="scientific">Geomonas silvestris</name>
    <dbReference type="NCBI Taxonomy" id="2740184"/>
    <lineage>
        <taxon>Bacteria</taxon>
        <taxon>Pseudomonadati</taxon>
        <taxon>Thermodesulfobacteriota</taxon>
        <taxon>Desulfuromonadia</taxon>
        <taxon>Geobacterales</taxon>
        <taxon>Geobacteraceae</taxon>
        <taxon>Geomonas</taxon>
    </lineage>
</organism>
<evidence type="ECO:0000259" key="16">
    <source>
        <dbReference type="PROSITE" id="PS51918"/>
    </source>
</evidence>
<comment type="catalytic activity">
    <reaction evidence="13 14">
        <text>(4R,5S)-dethiobiotin + (sulfur carrier)-SH + 2 reduced [2Fe-2S]-[ferredoxin] + 2 S-adenosyl-L-methionine = (sulfur carrier)-H + biotin + 2 5'-deoxyadenosine + 2 L-methionine + 2 oxidized [2Fe-2S]-[ferredoxin]</text>
        <dbReference type="Rhea" id="RHEA:22060"/>
        <dbReference type="Rhea" id="RHEA-COMP:10000"/>
        <dbReference type="Rhea" id="RHEA-COMP:10001"/>
        <dbReference type="Rhea" id="RHEA-COMP:14737"/>
        <dbReference type="Rhea" id="RHEA-COMP:14739"/>
        <dbReference type="ChEBI" id="CHEBI:17319"/>
        <dbReference type="ChEBI" id="CHEBI:29917"/>
        <dbReference type="ChEBI" id="CHEBI:33737"/>
        <dbReference type="ChEBI" id="CHEBI:33738"/>
        <dbReference type="ChEBI" id="CHEBI:57586"/>
        <dbReference type="ChEBI" id="CHEBI:57844"/>
        <dbReference type="ChEBI" id="CHEBI:59789"/>
        <dbReference type="ChEBI" id="CHEBI:64428"/>
        <dbReference type="ChEBI" id="CHEBI:149473"/>
        <dbReference type="EC" id="2.8.1.6"/>
    </reaction>
</comment>
<dbReference type="UniPathway" id="UPA00078">
    <property type="reaction ID" value="UER00162"/>
</dbReference>
<dbReference type="SFLD" id="SFLDS00029">
    <property type="entry name" value="Radical_SAM"/>
    <property type="match status" value="1"/>
</dbReference>
<feature type="binding site" evidence="14 15">
    <location>
        <position position="70"/>
    </location>
    <ligand>
        <name>[4Fe-4S] cluster</name>
        <dbReference type="ChEBI" id="CHEBI:49883"/>
        <note>4Fe-4S-S-AdoMet</note>
    </ligand>
</feature>
<evidence type="ECO:0000256" key="6">
    <source>
        <dbReference type="ARBA" id="ARBA00022679"/>
    </source>
</evidence>
<feature type="binding site" evidence="14 15">
    <location>
        <position position="142"/>
    </location>
    <ligand>
        <name>[2Fe-2S] cluster</name>
        <dbReference type="ChEBI" id="CHEBI:190135"/>
    </ligand>
</feature>
<comment type="caution">
    <text evidence="14">Lacks conserved residue(s) required for the propagation of feature annotation.</text>
</comment>
<dbReference type="PANTHER" id="PTHR22976">
    <property type="entry name" value="BIOTIN SYNTHASE"/>
    <property type="match status" value="1"/>
</dbReference>
<dbReference type="SUPFAM" id="SSF102114">
    <property type="entry name" value="Radical SAM enzymes"/>
    <property type="match status" value="1"/>
</dbReference>
<proteinExistence type="inferred from homology"/>